<dbReference type="Gene3D" id="3.80.10.10">
    <property type="entry name" value="Ribonuclease Inhibitor"/>
    <property type="match status" value="1"/>
</dbReference>
<proteinExistence type="inferred from homology"/>
<dbReference type="GO" id="GO:0043531">
    <property type="term" value="F:ADP binding"/>
    <property type="evidence" value="ECO:0007669"/>
    <property type="project" value="InterPro"/>
</dbReference>
<dbReference type="GO" id="GO:0051607">
    <property type="term" value="P:defense response to virus"/>
    <property type="evidence" value="ECO:0007669"/>
    <property type="project" value="UniProtKB-ARBA"/>
</dbReference>
<keyword evidence="4" id="KW-0547">Nucleotide-binding</keyword>
<evidence type="ECO:0000256" key="4">
    <source>
        <dbReference type="ARBA" id="ARBA00022741"/>
    </source>
</evidence>
<dbReference type="SUPFAM" id="SSF52058">
    <property type="entry name" value="L domain-like"/>
    <property type="match status" value="1"/>
</dbReference>
<dbReference type="FunFam" id="3.40.50.300:FF:001091">
    <property type="entry name" value="Probable disease resistance protein At1g61300"/>
    <property type="match status" value="1"/>
</dbReference>
<keyword evidence="6" id="KW-0067">ATP-binding</keyword>
<dbReference type="InterPro" id="IPR032675">
    <property type="entry name" value="LRR_dom_sf"/>
</dbReference>
<evidence type="ECO:0000256" key="3">
    <source>
        <dbReference type="ARBA" id="ARBA00022737"/>
    </source>
</evidence>
<organism evidence="12 13">
    <name type="scientific">Perilla frutescens var. hirtella</name>
    <name type="common">Perilla citriodora</name>
    <name type="synonym">Perilla setoyensis</name>
    <dbReference type="NCBI Taxonomy" id="608512"/>
    <lineage>
        <taxon>Eukaryota</taxon>
        <taxon>Viridiplantae</taxon>
        <taxon>Streptophyta</taxon>
        <taxon>Embryophyta</taxon>
        <taxon>Tracheophyta</taxon>
        <taxon>Spermatophyta</taxon>
        <taxon>Magnoliopsida</taxon>
        <taxon>eudicotyledons</taxon>
        <taxon>Gunneridae</taxon>
        <taxon>Pentapetalae</taxon>
        <taxon>asterids</taxon>
        <taxon>lamiids</taxon>
        <taxon>Lamiales</taxon>
        <taxon>Lamiaceae</taxon>
        <taxon>Nepetoideae</taxon>
        <taxon>Elsholtzieae</taxon>
        <taxon>Perilla</taxon>
    </lineage>
</organism>
<gene>
    <name evidence="12" type="ORF">C2S53_012731</name>
</gene>
<dbReference type="Gene3D" id="3.40.50.300">
    <property type="entry name" value="P-loop containing nucleotide triphosphate hydrolases"/>
    <property type="match status" value="1"/>
</dbReference>
<dbReference type="EMBL" id="SDAM02029604">
    <property type="protein sequence ID" value="KAH6755462.1"/>
    <property type="molecule type" value="Genomic_DNA"/>
</dbReference>
<comment type="caution">
    <text evidence="12">The sequence shown here is derived from an EMBL/GenBank/DDBJ whole genome shotgun (WGS) entry which is preliminary data.</text>
</comment>
<keyword evidence="5" id="KW-0611">Plant defense</keyword>
<evidence type="ECO:0000313" key="13">
    <source>
        <dbReference type="Proteomes" id="UP001190926"/>
    </source>
</evidence>
<dbReference type="InterPro" id="IPR038005">
    <property type="entry name" value="RX-like_CC"/>
</dbReference>
<evidence type="ECO:0000259" key="11">
    <source>
        <dbReference type="Pfam" id="PF23598"/>
    </source>
</evidence>
<protein>
    <submittedName>
        <fullName evidence="12">Uncharacterized protein</fullName>
    </submittedName>
</protein>
<dbReference type="Gene3D" id="1.10.10.10">
    <property type="entry name" value="Winged helix-like DNA-binding domain superfamily/Winged helix DNA-binding domain"/>
    <property type="match status" value="1"/>
</dbReference>
<feature type="domain" description="Disease resistance N-terminal" evidence="9">
    <location>
        <begin position="5"/>
        <end position="88"/>
    </location>
</feature>
<dbReference type="InterPro" id="IPR055414">
    <property type="entry name" value="LRR_R13L4/SHOC2-like"/>
</dbReference>
<evidence type="ECO:0000256" key="7">
    <source>
        <dbReference type="SAM" id="Coils"/>
    </source>
</evidence>
<dbReference type="GO" id="GO:0098542">
    <property type="term" value="P:defense response to other organism"/>
    <property type="evidence" value="ECO:0007669"/>
    <property type="project" value="TreeGrafter"/>
</dbReference>
<comment type="similarity">
    <text evidence="1">Belongs to the disease resistance NB-LRR family.</text>
</comment>
<dbReference type="Gene3D" id="1.10.8.430">
    <property type="entry name" value="Helical domain of apoptotic protease-activating factors"/>
    <property type="match status" value="1"/>
</dbReference>
<keyword evidence="13" id="KW-1185">Reference proteome</keyword>
<dbReference type="InterPro" id="IPR058922">
    <property type="entry name" value="WHD_DRP"/>
</dbReference>
<dbReference type="InterPro" id="IPR002182">
    <property type="entry name" value="NB-ARC"/>
</dbReference>
<keyword evidence="3" id="KW-0677">Repeat</keyword>
<feature type="domain" description="Disease resistance R13L4/SHOC-2-like LRR" evidence="11">
    <location>
        <begin position="578"/>
        <end position="894"/>
    </location>
</feature>
<dbReference type="AlphaFoldDB" id="A0AAD4IMN9"/>
<reference evidence="12 13" key="1">
    <citation type="journal article" date="2021" name="Nat. Commun.">
        <title>Incipient diploidization of the medicinal plant Perilla within 10,000 years.</title>
        <authorList>
            <person name="Zhang Y."/>
            <person name="Shen Q."/>
            <person name="Leng L."/>
            <person name="Zhang D."/>
            <person name="Chen S."/>
            <person name="Shi Y."/>
            <person name="Ning Z."/>
            <person name="Chen S."/>
        </authorList>
    </citation>
    <scope>NUCLEOTIDE SEQUENCE [LARGE SCALE GENOMIC DNA]</scope>
    <source>
        <strain evidence="13">cv. PC099</strain>
    </source>
</reference>
<dbReference type="PANTHER" id="PTHR23155">
    <property type="entry name" value="DISEASE RESISTANCE PROTEIN RP"/>
    <property type="match status" value="1"/>
</dbReference>
<evidence type="ECO:0000256" key="6">
    <source>
        <dbReference type="ARBA" id="ARBA00022840"/>
    </source>
</evidence>
<dbReference type="SUPFAM" id="SSF52540">
    <property type="entry name" value="P-loop containing nucleoside triphosphate hydrolases"/>
    <property type="match status" value="1"/>
</dbReference>
<dbReference type="InterPro" id="IPR042197">
    <property type="entry name" value="Apaf_helical"/>
</dbReference>
<evidence type="ECO:0000256" key="2">
    <source>
        <dbReference type="ARBA" id="ARBA00022614"/>
    </source>
</evidence>
<dbReference type="CDD" id="cd14798">
    <property type="entry name" value="RX-CC_like"/>
    <property type="match status" value="1"/>
</dbReference>
<dbReference type="InterPro" id="IPR036388">
    <property type="entry name" value="WH-like_DNA-bd_sf"/>
</dbReference>
<dbReference type="PANTHER" id="PTHR23155:SF1205">
    <property type="entry name" value="DISEASE RESISTANCE PROTEIN RPM1"/>
    <property type="match status" value="1"/>
</dbReference>
<dbReference type="Pfam" id="PF23559">
    <property type="entry name" value="WHD_DRP"/>
    <property type="match status" value="1"/>
</dbReference>
<dbReference type="InterPro" id="IPR044974">
    <property type="entry name" value="Disease_R_plants"/>
</dbReference>
<evidence type="ECO:0000313" key="12">
    <source>
        <dbReference type="EMBL" id="KAH6755462.1"/>
    </source>
</evidence>
<keyword evidence="7" id="KW-0175">Coiled coil</keyword>
<feature type="domain" description="NB-ARC" evidence="8">
    <location>
        <begin position="174"/>
        <end position="351"/>
    </location>
</feature>
<sequence length="941" mass="108693">MAESAVSFLLDQLSALLQEKRQLLGGLEREVESIRIELGQMRGFLRDADAKEETDSNLKEWITQLREISFDVEDVLDKYMLRFGPHARRGTTGLRGCMKRLYVSIKDLKARDQIAYEIQAIKYRLENVTKSHQKYRDMYGVLDQGSSSAISRNEWYDGRGEALFLDDDEVVGIEQPKEQLLKWIKSMDNGLNVIAVVGMGGLGKTTLVKRVYDDESVKKHFSKHAWVVVSDYKDVKHLLESLIKKLFLETKELPPQGLEDMDVDEMRISIFEFLKDKNYIVVLDDIWDVSRWEAIRFAFPKRGCHGCIIMTTRYSSIAEAACSQTNHVYNLKPLSPEKSEALLYKKAFPRNPCPPYLREFTENILQKCEGLPLAIVVIGGVLATKNNRADEWERFSRSLLIHESDSEGGSLKRLRKLLSLSYNDLPYYLKYCFLYLSIYPEGGLLDKEEIIRLWIAEGFVESKQHRIVEEVAEDYLNQLFSRSLIQVVQKDSDGTVMMFRIHDLLREYITVKSREHNMITICDERETQTQWPNKIRRLAVLKSINFSPVPDMKNKLKYLRSLLLLYNDGNIELELIKELLNKCRLLKVLDLAAAASLETIPDEVFKLYHLKYLCLSGTEVKLIPKEIQYLENLETLDLEWCYVTELPDEILKLNKLRHLLVHNIKNAYDVMFDHTLSVKAPRGIGSCLPSLQSLCCVDADEVGGVKMVREIGKLTQLRRLDIAKLRTEDGKELCSSIAKLTLLHSLKIISVQEGEKMELDYFLSSTGLPFLSTLELCGCIEKVPQWIPSLHGLTTLYLVWSRLREDPLNSLQHLPNLAHMWIHDAYVEELCFKAEGFQKLKKLSLTEFKCLKWVIVEEGSMSMLQDWAIWDCKLLTDLPKGIQHLTKLQDVKFGNMPSEFVDRFVEDKKNEGDNWRLAHVPYVHIGTVGNGFWTFNLHFHK</sequence>
<dbReference type="Pfam" id="PF00931">
    <property type="entry name" value="NB-ARC"/>
    <property type="match status" value="1"/>
</dbReference>
<evidence type="ECO:0000259" key="10">
    <source>
        <dbReference type="Pfam" id="PF23559"/>
    </source>
</evidence>
<dbReference type="Proteomes" id="UP001190926">
    <property type="component" value="Unassembled WGS sequence"/>
</dbReference>
<dbReference type="InterPro" id="IPR027417">
    <property type="entry name" value="P-loop_NTPase"/>
</dbReference>
<dbReference type="FunFam" id="1.10.10.10:FF:000322">
    <property type="entry name" value="Probable disease resistance protein At1g63360"/>
    <property type="match status" value="1"/>
</dbReference>
<dbReference type="PRINTS" id="PR00364">
    <property type="entry name" value="DISEASERSIST"/>
</dbReference>
<name>A0AAD4IMN9_PERFH</name>
<dbReference type="Pfam" id="PF18052">
    <property type="entry name" value="Rx_N"/>
    <property type="match status" value="1"/>
</dbReference>
<dbReference type="Gene3D" id="1.20.5.4130">
    <property type="match status" value="1"/>
</dbReference>
<dbReference type="GO" id="GO:0005524">
    <property type="term" value="F:ATP binding"/>
    <property type="evidence" value="ECO:0007669"/>
    <property type="project" value="UniProtKB-KW"/>
</dbReference>
<accession>A0AAD4IMN9</accession>
<evidence type="ECO:0000256" key="1">
    <source>
        <dbReference type="ARBA" id="ARBA00008894"/>
    </source>
</evidence>
<feature type="coiled-coil region" evidence="7">
    <location>
        <begin position="10"/>
        <end position="37"/>
    </location>
</feature>
<evidence type="ECO:0000259" key="8">
    <source>
        <dbReference type="Pfam" id="PF00931"/>
    </source>
</evidence>
<dbReference type="InterPro" id="IPR041118">
    <property type="entry name" value="Rx_N"/>
</dbReference>
<dbReference type="Pfam" id="PF23598">
    <property type="entry name" value="LRR_14"/>
    <property type="match status" value="1"/>
</dbReference>
<feature type="domain" description="Disease resistance protein winged helix" evidence="10">
    <location>
        <begin position="438"/>
        <end position="507"/>
    </location>
</feature>
<evidence type="ECO:0000256" key="5">
    <source>
        <dbReference type="ARBA" id="ARBA00022821"/>
    </source>
</evidence>
<keyword evidence="2" id="KW-0433">Leucine-rich repeat</keyword>
<evidence type="ECO:0000259" key="9">
    <source>
        <dbReference type="Pfam" id="PF18052"/>
    </source>
</evidence>